<organism evidence="2 3">
    <name type="scientific">Escovopsis weberi</name>
    <dbReference type="NCBI Taxonomy" id="150374"/>
    <lineage>
        <taxon>Eukaryota</taxon>
        <taxon>Fungi</taxon>
        <taxon>Dikarya</taxon>
        <taxon>Ascomycota</taxon>
        <taxon>Pezizomycotina</taxon>
        <taxon>Sordariomycetes</taxon>
        <taxon>Hypocreomycetidae</taxon>
        <taxon>Hypocreales</taxon>
        <taxon>Hypocreaceae</taxon>
        <taxon>Escovopsis</taxon>
    </lineage>
</organism>
<gene>
    <name evidence="2" type="ORF">ESCO_006285</name>
</gene>
<feature type="compositionally biased region" description="Basic residues" evidence="1">
    <location>
        <begin position="388"/>
        <end position="408"/>
    </location>
</feature>
<dbReference type="EMBL" id="LGSR01000018">
    <property type="protein sequence ID" value="KOS20159.1"/>
    <property type="molecule type" value="Genomic_DNA"/>
</dbReference>
<dbReference type="STRING" id="150374.A0A0M9VUQ8"/>
<keyword evidence="3" id="KW-1185">Reference proteome</keyword>
<evidence type="ECO:0000313" key="2">
    <source>
        <dbReference type="EMBL" id="KOS20159.1"/>
    </source>
</evidence>
<reference evidence="2 3" key="1">
    <citation type="submission" date="2015-07" db="EMBL/GenBank/DDBJ databases">
        <title>The genome of the fungus Escovopsis weberi, a specialized disease agent of ant agriculture.</title>
        <authorList>
            <person name="de Man T.J."/>
            <person name="Stajich J.E."/>
            <person name="Kubicek C.P."/>
            <person name="Chenthamara K."/>
            <person name="Atanasova L."/>
            <person name="Druzhinina I.S."/>
            <person name="Birnbaum S."/>
            <person name="Barribeau S.M."/>
            <person name="Teiling C."/>
            <person name="Suen G."/>
            <person name="Currie C."/>
            <person name="Gerardo N.M."/>
        </authorList>
    </citation>
    <scope>NUCLEOTIDE SEQUENCE [LARGE SCALE GENOMIC DNA]</scope>
</reference>
<feature type="region of interest" description="Disordered" evidence="1">
    <location>
        <begin position="378"/>
        <end position="408"/>
    </location>
</feature>
<dbReference type="AlphaFoldDB" id="A0A0M9VUQ8"/>
<protein>
    <submittedName>
        <fullName evidence="2">Uncharacterized protein</fullName>
    </submittedName>
</protein>
<name>A0A0M9VUQ8_ESCWE</name>
<evidence type="ECO:0000313" key="3">
    <source>
        <dbReference type="Proteomes" id="UP000053831"/>
    </source>
</evidence>
<accession>A0A0M9VUQ8</accession>
<dbReference type="OrthoDB" id="5424149at2759"/>
<dbReference type="Proteomes" id="UP000053831">
    <property type="component" value="Unassembled WGS sequence"/>
</dbReference>
<sequence length="408" mass="45537">MPRIKFVNLKLASPAKNVVANAEGDQDVTNLGTGPERLAPWWPLLEQVLAAANAQEPVQPGTGAADPDRQPIQLVAANLENIQEDLQADANESWISPPLSECNSTVIVHRAPEFCSRIIQNGVLPPLRSKQPKNWKTLERIIRYEPSGLQYPSEEEYKCWLRRTSANPNPDTLVWELYSLIDRFPAEKHYLTAIRKMIDNVPLTAAYNAGLLAPQPDFVQGIDMAGFGDVRVEHIPGAVLFEPSDDSITLAHVSGEFFGPSSSEERFAEMCGSHAGAALVFGRNSALKHLRRPDKLGHAHVLTFITNGSKIAFYAHHASKKKKGKDGEEELEYHQYPLLTTSLRDSYASFKKGWAQLRNCQLYAFEKSYELRDLLEKQHSAQGAGERVRKKGAPAKERRKTKVTRGPR</sequence>
<comment type="caution">
    <text evidence="2">The sequence shown here is derived from an EMBL/GenBank/DDBJ whole genome shotgun (WGS) entry which is preliminary data.</text>
</comment>
<proteinExistence type="predicted"/>
<evidence type="ECO:0000256" key="1">
    <source>
        <dbReference type="SAM" id="MobiDB-lite"/>
    </source>
</evidence>